<proteinExistence type="inferred from homology"/>
<evidence type="ECO:0000256" key="9">
    <source>
        <dbReference type="SAM" id="SignalP"/>
    </source>
</evidence>
<name>A0A3B0JVN6_DROGU</name>
<evidence type="ECO:0000313" key="13">
    <source>
        <dbReference type="Proteomes" id="UP000268350"/>
    </source>
</evidence>
<accession>A0A3B0JVN6</accession>
<dbReference type="PANTHER" id="PTHR11733">
    <property type="entry name" value="ZINC METALLOPROTEASE FAMILY M13 NEPRILYSIN-RELATED"/>
    <property type="match status" value="1"/>
</dbReference>
<dbReference type="InterPro" id="IPR018497">
    <property type="entry name" value="Peptidase_M13_C"/>
</dbReference>
<evidence type="ECO:0000259" key="11">
    <source>
        <dbReference type="Pfam" id="PF05649"/>
    </source>
</evidence>
<evidence type="ECO:0000256" key="5">
    <source>
        <dbReference type="ARBA" id="ARBA00022723"/>
    </source>
</evidence>
<dbReference type="GO" id="GO:0046872">
    <property type="term" value="F:metal ion binding"/>
    <property type="evidence" value="ECO:0007669"/>
    <property type="project" value="UniProtKB-KW"/>
</dbReference>
<organism evidence="12 13">
    <name type="scientific">Drosophila guanche</name>
    <name type="common">Fruit fly</name>
    <dbReference type="NCBI Taxonomy" id="7266"/>
    <lineage>
        <taxon>Eukaryota</taxon>
        <taxon>Metazoa</taxon>
        <taxon>Ecdysozoa</taxon>
        <taxon>Arthropoda</taxon>
        <taxon>Hexapoda</taxon>
        <taxon>Insecta</taxon>
        <taxon>Pterygota</taxon>
        <taxon>Neoptera</taxon>
        <taxon>Endopterygota</taxon>
        <taxon>Diptera</taxon>
        <taxon>Brachycera</taxon>
        <taxon>Muscomorpha</taxon>
        <taxon>Ephydroidea</taxon>
        <taxon>Drosophilidae</taxon>
        <taxon>Drosophila</taxon>
        <taxon>Sophophora</taxon>
    </lineage>
</organism>
<keyword evidence="9" id="KW-0732">Signal</keyword>
<dbReference type="PROSITE" id="PS51885">
    <property type="entry name" value="NEPRILYSIN"/>
    <property type="match status" value="1"/>
</dbReference>
<dbReference type="Pfam" id="PF01431">
    <property type="entry name" value="Peptidase_M13"/>
    <property type="match status" value="1"/>
</dbReference>
<dbReference type="SUPFAM" id="SSF55486">
    <property type="entry name" value="Metalloproteases ('zincins'), catalytic domain"/>
    <property type="match status" value="1"/>
</dbReference>
<dbReference type="OMA" id="MLDHKVN"/>
<comment type="cofactor">
    <cofactor evidence="1">
        <name>Zn(2+)</name>
        <dbReference type="ChEBI" id="CHEBI:29105"/>
    </cofactor>
</comment>
<evidence type="ECO:0000256" key="1">
    <source>
        <dbReference type="ARBA" id="ARBA00001947"/>
    </source>
</evidence>
<comment type="subcellular location">
    <subcellularLocation>
        <location evidence="2">Cell membrane</location>
        <topology evidence="2">Single-pass type II membrane protein</topology>
    </subcellularLocation>
</comment>
<reference evidence="13" key="1">
    <citation type="submission" date="2018-01" db="EMBL/GenBank/DDBJ databases">
        <authorList>
            <person name="Alioto T."/>
            <person name="Alioto T."/>
        </authorList>
    </citation>
    <scope>NUCLEOTIDE SEQUENCE [LARGE SCALE GENOMIC DNA]</scope>
</reference>
<dbReference type="PRINTS" id="PR00786">
    <property type="entry name" value="NEPRILYSIN"/>
</dbReference>
<protein>
    <submittedName>
        <fullName evidence="12">Blast:Membrane metallo-endopeptidase-like 1</fullName>
    </submittedName>
</protein>
<dbReference type="InterPro" id="IPR000718">
    <property type="entry name" value="Peptidase_M13"/>
</dbReference>
<keyword evidence="4" id="KW-0645">Protease</keyword>
<evidence type="ECO:0000256" key="2">
    <source>
        <dbReference type="ARBA" id="ARBA00004401"/>
    </source>
</evidence>
<dbReference type="GO" id="GO:0005886">
    <property type="term" value="C:plasma membrane"/>
    <property type="evidence" value="ECO:0007669"/>
    <property type="project" value="UniProtKB-SubCell"/>
</dbReference>
<evidence type="ECO:0000256" key="6">
    <source>
        <dbReference type="ARBA" id="ARBA00022801"/>
    </source>
</evidence>
<dbReference type="EMBL" id="OUUW01000010">
    <property type="protein sequence ID" value="SPP86165.1"/>
    <property type="molecule type" value="Genomic_DNA"/>
</dbReference>
<comment type="similarity">
    <text evidence="3">Belongs to the peptidase M13 family.</text>
</comment>
<dbReference type="InterPro" id="IPR008753">
    <property type="entry name" value="Peptidase_M13_N"/>
</dbReference>
<dbReference type="Gene3D" id="3.40.390.10">
    <property type="entry name" value="Collagenase (Catalytic Domain)"/>
    <property type="match status" value="1"/>
</dbReference>
<sequence length="655" mass="75669">MWIICLALIACVTVEAQKVSNPNTRLLDNILSYVDTEVSACDDYFGHACGKYAKKHLDDPFTEITQMVDHKVNQDLLTLMQELEQRSLQPNFNRTGVEAKVWSFYHTCRNASSDTRSGRHYLTLVPPDEGLTWPQFTPEGSVWPGERFKWMETLARLHRYGEVNILMKVFIQSSPNNSSEYVMDLSMPSLEETGQRLRPFLETMRTLAVLGVPTASAITLTKKIKSLETALRNIIDEDDDDTNGQYMTVRQLQRRTGVHWQKFIELLLGQPIEPQFRVNVQSLGYFKALVQLLNDREPNVVASYMMTRLMLYLWEETMDSEEPLECVKDVRRNMNLATSLLYKERFLGSAGHLQRNSASVVQTFEQLRRQFLRLVKRNRLRLDRTQRKMITQKVHDMVLNIGNMPQHIDHRRYVSQHYASLDMSSGYLDYARSHLQLLEFRNRQWMSQLSHSPHRVSEYYYITDSSTGMSSSPYYMIRQNVIIVPYGFLQEPVFLPDSHNVFKFSLLGFILAHELMHAFDGHGVIYDGQGNLSEAGLQIGNSARFEAGLECINRNETAYLNERVADIDGIQLAYDAYFGAESHQNRTQPDFTDMPLQRIFFLNLAQFFCGNGDASNFLDHDTDAVRLKQTLTNFAAFYEAFQCPTALSTERCQLW</sequence>
<evidence type="ECO:0000256" key="7">
    <source>
        <dbReference type="ARBA" id="ARBA00022833"/>
    </source>
</evidence>
<dbReference type="GO" id="GO:0016485">
    <property type="term" value="P:protein processing"/>
    <property type="evidence" value="ECO:0007669"/>
    <property type="project" value="TreeGrafter"/>
</dbReference>
<evidence type="ECO:0000256" key="8">
    <source>
        <dbReference type="ARBA" id="ARBA00023049"/>
    </source>
</evidence>
<keyword evidence="6" id="KW-0378">Hydrolase</keyword>
<evidence type="ECO:0000313" key="12">
    <source>
        <dbReference type="EMBL" id="SPP86165.1"/>
    </source>
</evidence>
<keyword evidence="13" id="KW-1185">Reference proteome</keyword>
<evidence type="ECO:0000256" key="4">
    <source>
        <dbReference type="ARBA" id="ARBA00022670"/>
    </source>
</evidence>
<dbReference type="PANTHER" id="PTHR11733:SF167">
    <property type="entry name" value="FI17812P1-RELATED"/>
    <property type="match status" value="1"/>
</dbReference>
<dbReference type="Pfam" id="PF05649">
    <property type="entry name" value="Peptidase_M13_N"/>
    <property type="match status" value="1"/>
</dbReference>
<feature type="chain" id="PRO_5017252774" evidence="9">
    <location>
        <begin position="17"/>
        <end position="655"/>
    </location>
</feature>
<dbReference type="InterPro" id="IPR042089">
    <property type="entry name" value="Peptidase_M13_dom_2"/>
</dbReference>
<keyword evidence="7" id="KW-0862">Zinc</keyword>
<evidence type="ECO:0000259" key="10">
    <source>
        <dbReference type="Pfam" id="PF01431"/>
    </source>
</evidence>
<feature type="domain" description="Peptidase M13 C-terminal" evidence="10">
    <location>
        <begin position="474"/>
        <end position="645"/>
    </location>
</feature>
<evidence type="ECO:0000256" key="3">
    <source>
        <dbReference type="ARBA" id="ARBA00007357"/>
    </source>
</evidence>
<dbReference type="AlphaFoldDB" id="A0A3B0JVN6"/>
<keyword evidence="8" id="KW-0482">Metalloprotease</keyword>
<dbReference type="CDD" id="cd08662">
    <property type="entry name" value="M13"/>
    <property type="match status" value="1"/>
</dbReference>
<feature type="domain" description="Peptidase M13 N-terminal" evidence="11">
    <location>
        <begin position="41"/>
        <end position="402"/>
    </location>
</feature>
<gene>
    <name evidence="12" type="ORF">DGUA_6G004795</name>
</gene>
<feature type="signal peptide" evidence="9">
    <location>
        <begin position="1"/>
        <end position="16"/>
    </location>
</feature>
<dbReference type="Proteomes" id="UP000268350">
    <property type="component" value="Unassembled WGS sequence"/>
</dbReference>
<keyword evidence="5" id="KW-0479">Metal-binding</keyword>
<dbReference type="InterPro" id="IPR024079">
    <property type="entry name" value="MetalloPept_cat_dom_sf"/>
</dbReference>
<dbReference type="Gene3D" id="1.10.1380.10">
    <property type="entry name" value="Neutral endopeptidase , domain2"/>
    <property type="match status" value="1"/>
</dbReference>
<dbReference type="OrthoDB" id="7842934at2759"/>
<dbReference type="GO" id="GO:0004222">
    <property type="term" value="F:metalloendopeptidase activity"/>
    <property type="evidence" value="ECO:0007669"/>
    <property type="project" value="InterPro"/>
</dbReference>